<dbReference type="AlphaFoldDB" id="A0AAD5C2R7"/>
<evidence type="ECO:0000313" key="2">
    <source>
        <dbReference type="Proteomes" id="UP001206925"/>
    </source>
</evidence>
<evidence type="ECO:0000313" key="1">
    <source>
        <dbReference type="EMBL" id="KAI7733829.1"/>
    </source>
</evidence>
<dbReference type="EMBL" id="JAMZMK010009900">
    <property type="protein sequence ID" value="KAI7733829.1"/>
    <property type="molecule type" value="Genomic_DNA"/>
</dbReference>
<keyword evidence="2" id="KW-1185">Reference proteome</keyword>
<dbReference type="Proteomes" id="UP001206925">
    <property type="component" value="Unassembled WGS sequence"/>
</dbReference>
<protein>
    <submittedName>
        <fullName evidence="1">Uncharacterized protein</fullName>
    </submittedName>
</protein>
<proteinExistence type="predicted"/>
<reference evidence="1" key="1">
    <citation type="submission" date="2022-06" db="EMBL/GenBank/DDBJ databases">
        <title>Uncovering the hologenomic basis of an extraordinary plant invasion.</title>
        <authorList>
            <person name="Bieker V.C."/>
            <person name="Martin M.D."/>
            <person name="Gilbert T."/>
            <person name="Hodgins K."/>
            <person name="Battlay P."/>
            <person name="Petersen B."/>
            <person name="Wilson J."/>
        </authorList>
    </citation>
    <scope>NUCLEOTIDE SEQUENCE</scope>
    <source>
        <strain evidence="1">AA19_3_7</strain>
        <tissue evidence="1">Leaf</tissue>
    </source>
</reference>
<accession>A0AAD5C2R7</accession>
<sequence>KFQQTGIFQHNIPSLCILELMATESFRDSSDIERDDRIGSDVVVFNFAAILTAANDFFLMKISLEMVALDLFIRIMVIDGCYIHGWIGSSDLLKFWLLSATYVGSQQTNMIDHLRFRIQICVSYECFCVYEPESCGHIL</sequence>
<comment type="caution">
    <text evidence="1">The sequence shown here is derived from an EMBL/GenBank/DDBJ whole genome shotgun (WGS) entry which is preliminary data.</text>
</comment>
<name>A0AAD5C2R7_AMBAR</name>
<gene>
    <name evidence="1" type="ORF">M8C21_011700</name>
</gene>
<feature type="non-terminal residue" evidence="1">
    <location>
        <position position="1"/>
    </location>
</feature>
<organism evidence="1 2">
    <name type="scientific">Ambrosia artemisiifolia</name>
    <name type="common">Common ragweed</name>
    <dbReference type="NCBI Taxonomy" id="4212"/>
    <lineage>
        <taxon>Eukaryota</taxon>
        <taxon>Viridiplantae</taxon>
        <taxon>Streptophyta</taxon>
        <taxon>Embryophyta</taxon>
        <taxon>Tracheophyta</taxon>
        <taxon>Spermatophyta</taxon>
        <taxon>Magnoliopsida</taxon>
        <taxon>eudicotyledons</taxon>
        <taxon>Gunneridae</taxon>
        <taxon>Pentapetalae</taxon>
        <taxon>asterids</taxon>
        <taxon>campanulids</taxon>
        <taxon>Asterales</taxon>
        <taxon>Asteraceae</taxon>
        <taxon>Asteroideae</taxon>
        <taxon>Heliantheae alliance</taxon>
        <taxon>Heliantheae</taxon>
        <taxon>Ambrosia</taxon>
    </lineage>
</organism>